<sequence length="239" mass="27070">MKLRSIILSADLPLYLLERGNIDLREVFPLEEWSSIGSAFDRNASYEAWIDLHTNRHVSLAPYERSTILIGEKSSLRKNKSSSCKHFFRNALYVVGQIHLACLPFGEASLRNAVCEASAGFPLDQHATLDMRSRLKGFLVRHKLAGRRLFLRVGRRRVLAASALGPASWSLLIISVEALQDINKEMCDSTHVTHIDCRVLGRCNASCKTFGEDYLFALYKNLLLHENYRTAFDRSTKKA</sequence>
<accession>S8CHB0</accession>
<comment type="caution">
    <text evidence="1">The sequence shown here is derived from an EMBL/GenBank/DDBJ whole genome shotgun (WGS) entry which is preliminary data.</text>
</comment>
<reference evidence="1 2" key="1">
    <citation type="journal article" date="2013" name="BMC Genomics">
        <title>The miniature genome of a carnivorous plant Genlisea aurea contains a low number of genes and short non-coding sequences.</title>
        <authorList>
            <person name="Leushkin E.V."/>
            <person name="Sutormin R.A."/>
            <person name="Nabieva E.R."/>
            <person name="Penin A.A."/>
            <person name="Kondrashov A.S."/>
            <person name="Logacheva M.D."/>
        </authorList>
    </citation>
    <scope>NUCLEOTIDE SEQUENCE [LARGE SCALE GENOMIC DNA]</scope>
</reference>
<organism evidence="1 2">
    <name type="scientific">Genlisea aurea</name>
    <dbReference type="NCBI Taxonomy" id="192259"/>
    <lineage>
        <taxon>Eukaryota</taxon>
        <taxon>Viridiplantae</taxon>
        <taxon>Streptophyta</taxon>
        <taxon>Embryophyta</taxon>
        <taxon>Tracheophyta</taxon>
        <taxon>Spermatophyta</taxon>
        <taxon>Magnoliopsida</taxon>
        <taxon>eudicotyledons</taxon>
        <taxon>Gunneridae</taxon>
        <taxon>Pentapetalae</taxon>
        <taxon>asterids</taxon>
        <taxon>lamiids</taxon>
        <taxon>Lamiales</taxon>
        <taxon>Lentibulariaceae</taxon>
        <taxon>Genlisea</taxon>
    </lineage>
</organism>
<dbReference type="Proteomes" id="UP000015453">
    <property type="component" value="Unassembled WGS sequence"/>
</dbReference>
<name>S8CHB0_9LAMI</name>
<protein>
    <submittedName>
        <fullName evidence="1">Uncharacterized protein</fullName>
    </submittedName>
</protein>
<keyword evidence="2" id="KW-1185">Reference proteome</keyword>
<evidence type="ECO:0000313" key="2">
    <source>
        <dbReference type="Proteomes" id="UP000015453"/>
    </source>
</evidence>
<dbReference type="AlphaFoldDB" id="S8CHB0"/>
<gene>
    <name evidence="1" type="ORF">M569_10841</name>
</gene>
<dbReference type="EMBL" id="AUSU01005144">
    <property type="protein sequence ID" value="EPS63941.1"/>
    <property type="molecule type" value="Genomic_DNA"/>
</dbReference>
<evidence type="ECO:0000313" key="1">
    <source>
        <dbReference type="EMBL" id="EPS63941.1"/>
    </source>
</evidence>
<proteinExistence type="predicted"/>